<organism evidence="5 6">
    <name type="scientific">Aspergillus pseudodeflectus</name>
    <dbReference type="NCBI Taxonomy" id="176178"/>
    <lineage>
        <taxon>Eukaryota</taxon>
        <taxon>Fungi</taxon>
        <taxon>Dikarya</taxon>
        <taxon>Ascomycota</taxon>
        <taxon>Pezizomycotina</taxon>
        <taxon>Eurotiomycetes</taxon>
        <taxon>Eurotiomycetidae</taxon>
        <taxon>Eurotiales</taxon>
        <taxon>Aspergillaceae</taxon>
        <taxon>Aspergillus</taxon>
        <taxon>Aspergillus subgen. Nidulantes</taxon>
    </lineage>
</organism>
<keyword evidence="6" id="KW-1185">Reference proteome</keyword>
<gene>
    <name evidence="5" type="ORF">BJX68DRAFT_96903</name>
</gene>
<dbReference type="SUPFAM" id="SSF50630">
    <property type="entry name" value="Acid proteases"/>
    <property type="match status" value="1"/>
</dbReference>
<dbReference type="RefSeq" id="XP_070898696.1">
    <property type="nucleotide sequence ID" value="XM_071050097.1"/>
</dbReference>
<dbReference type="Proteomes" id="UP001610444">
    <property type="component" value="Unassembled WGS sequence"/>
</dbReference>
<dbReference type="EMBL" id="JBFXLR010000023">
    <property type="protein sequence ID" value="KAL2849309.1"/>
    <property type="molecule type" value="Genomic_DNA"/>
</dbReference>
<evidence type="ECO:0000256" key="2">
    <source>
        <dbReference type="ARBA" id="ARBA00022801"/>
    </source>
</evidence>
<dbReference type="PANTHER" id="PTHR47966:SF47">
    <property type="entry name" value="ENDOPEPTIDASE, PUTATIVE (AFU_ORTHOLOGUE AFUA_3G01220)-RELATED"/>
    <property type="match status" value="1"/>
</dbReference>
<dbReference type="PROSITE" id="PS51767">
    <property type="entry name" value="PEPTIDASE_A1"/>
    <property type="match status" value="1"/>
</dbReference>
<accession>A0ABR4KAJ9</accession>
<feature type="chain" id="PRO_5047523026" evidence="3">
    <location>
        <begin position="22"/>
        <end position="451"/>
    </location>
</feature>
<feature type="domain" description="Peptidase A1" evidence="4">
    <location>
        <begin position="52"/>
        <end position="419"/>
    </location>
</feature>
<comment type="caution">
    <text evidence="5">The sequence shown here is derived from an EMBL/GenBank/DDBJ whole genome shotgun (WGS) entry which is preliminary data.</text>
</comment>
<proteinExistence type="inferred from homology"/>
<evidence type="ECO:0000256" key="3">
    <source>
        <dbReference type="SAM" id="SignalP"/>
    </source>
</evidence>
<reference evidence="5 6" key="1">
    <citation type="submission" date="2024-07" db="EMBL/GenBank/DDBJ databases">
        <title>Section-level genome sequencing and comparative genomics of Aspergillus sections Usti and Cavernicolus.</title>
        <authorList>
            <consortium name="Lawrence Berkeley National Laboratory"/>
            <person name="Nybo J.L."/>
            <person name="Vesth T.C."/>
            <person name="Theobald S."/>
            <person name="Frisvad J.C."/>
            <person name="Larsen T.O."/>
            <person name="Kjaerboelling I."/>
            <person name="Rothschild-Mancinelli K."/>
            <person name="Lyhne E.K."/>
            <person name="Kogle M.E."/>
            <person name="Barry K."/>
            <person name="Clum A."/>
            <person name="Na H."/>
            <person name="Ledsgaard L."/>
            <person name="Lin J."/>
            <person name="Lipzen A."/>
            <person name="Kuo A."/>
            <person name="Riley R."/>
            <person name="Mondo S."/>
            <person name="LaButti K."/>
            <person name="Haridas S."/>
            <person name="Pangalinan J."/>
            <person name="Salamov A.A."/>
            <person name="Simmons B.A."/>
            <person name="Magnuson J.K."/>
            <person name="Chen J."/>
            <person name="Drula E."/>
            <person name="Henrissat B."/>
            <person name="Wiebenga A."/>
            <person name="Lubbers R.J."/>
            <person name="Gomes A.C."/>
            <person name="Macurrencykelacurrency M.R."/>
            <person name="Stajich J."/>
            <person name="Grigoriev I.V."/>
            <person name="Mortensen U.H."/>
            <person name="De vries R.P."/>
            <person name="Baker S.E."/>
            <person name="Andersen M.R."/>
        </authorList>
    </citation>
    <scope>NUCLEOTIDE SEQUENCE [LARGE SCALE GENOMIC DNA]</scope>
    <source>
        <strain evidence="5 6">CBS 756.74</strain>
    </source>
</reference>
<keyword evidence="2" id="KW-0378">Hydrolase</keyword>
<evidence type="ECO:0000259" key="4">
    <source>
        <dbReference type="PROSITE" id="PS51767"/>
    </source>
</evidence>
<name>A0ABR4KAJ9_9EURO</name>
<dbReference type="InterPro" id="IPR034164">
    <property type="entry name" value="Pepsin-like_dom"/>
</dbReference>
<dbReference type="GeneID" id="98165261"/>
<comment type="similarity">
    <text evidence="1">Belongs to the peptidase A1 family.</text>
</comment>
<dbReference type="PRINTS" id="PR00792">
    <property type="entry name" value="PEPSIN"/>
</dbReference>
<dbReference type="Pfam" id="PF00026">
    <property type="entry name" value="Asp"/>
    <property type="match status" value="1"/>
</dbReference>
<keyword evidence="3" id="KW-0732">Signal</keyword>
<evidence type="ECO:0000313" key="6">
    <source>
        <dbReference type="Proteomes" id="UP001610444"/>
    </source>
</evidence>
<sequence>MNLRALVAGGLLASASASAAALRIPRDLSIRQSTNTSSHTIELRATLWGSRFHAPVTIGGETFNLLVDTGSSDTFVIEDDFECTTPTGLGDTLVTVSQESCGYADEEYELGDSNTFQRLSNESFQVIYGAGMVRGLMGLEDIELGGVTVTDQRFGLVNWSTPVNLGSSGVLGLAYPVITNAWELNGTIDEESLTYQGENQPYIPLFVNMFRRGLVEPYFSLALNRLSSDDETGHGGYMVLGGLPDVDTVGDYTAVPAEYYDDAPYRTPNGTRLRSYWATTVERLNYGDNGEYTDEYQTIVDTGAPLSSVPTRVAEEYNALFDPPGSWSEIQQAYLVKCDASPPKFSVTLGGTTFGTSSDDLILHAGDDDVCLSAITHPLQMGTGEGDATNTTELYILGASFLKGVVSVFDFGNSEMRFAVREESAAPVLEMLGSVRLVVFVAVVAVFQSAL</sequence>
<feature type="signal peptide" evidence="3">
    <location>
        <begin position="1"/>
        <end position="21"/>
    </location>
</feature>
<dbReference type="PANTHER" id="PTHR47966">
    <property type="entry name" value="BETA-SITE APP-CLEAVING ENZYME, ISOFORM A-RELATED"/>
    <property type="match status" value="1"/>
</dbReference>
<dbReference type="InterPro" id="IPR033121">
    <property type="entry name" value="PEPTIDASE_A1"/>
</dbReference>
<evidence type="ECO:0000313" key="5">
    <source>
        <dbReference type="EMBL" id="KAL2849309.1"/>
    </source>
</evidence>
<dbReference type="InterPro" id="IPR001461">
    <property type="entry name" value="Aspartic_peptidase_A1"/>
</dbReference>
<dbReference type="Gene3D" id="2.40.70.10">
    <property type="entry name" value="Acid Proteases"/>
    <property type="match status" value="2"/>
</dbReference>
<evidence type="ECO:0000256" key="1">
    <source>
        <dbReference type="ARBA" id="ARBA00007447"/>
    </source>
</evidence>
<dbReference type="CDD" id="cd05471">
    <property type="entry name" value="pepsin_like"/>
    <property type="match status" value="1"/>
</dbReference>
<dbReference type="InterPro" id="IPR021109">
    <property type="entry name" value="Peptidase_aspartic_dom_sf"/>
</dbReference>
<protein>
    <submittedName>
        <fullName evidence="5">Aspartic peptidase domain-containing protein</fullName>
    </submittedName>
</protein>